<dbReference type="AlphaFoldDB" id="A0A2K2D4A1"/>
<evidence type="ECO:0000313" key="2">
    <source>
        <dbReference type="EMBL" id="PNT69114.1"/>
    </source>
</evidence>
<reference evidence="2" key="2">
    <citation type="submission" date="2017-06" db="EMBL/GenBank/DDBJ databases">
        <title>WGS assembly of Brachypodium distachyon.</title>
        <authorList>
            <consortium name="The International Brachypodium Initiative"/>
            <person name="Lucas S."/>
            <person name="Harmon-Smith M."/>
            <person name="Lail K."/>
            <person name="Tice H."/>
            <person name="Grimwood J."/>
            <person name="Bruce D."/>
            <person name="Barry K."/>
            <person name="Shu S."/>
            <person name="Lindquist E."/>
            <person name="Wang M."/>
            <person name="Pitluck S."/>
            <person name="Vogel J.P."/>
            <person name="Garvin D.F."/>
            <person name="Mockler T.C."/>
            <person name="Schmutz J."/>
            <person name="Rokhsar D."/>
            <person name="Bevan M.W."/>
        </authorList>
    </citation>
    <scope>NUCLEOTIDE SEQUENCE</scope>
    <source>
        <strain evidence="2">Bd21</strain>
    </source>
</reference>
<dbReference type="Gramene" id="PNT69114">
    <property type="protein sequence ID" value="PNT69114"/>
    <property type="gene ID" value="BRADI_3g49715v3"/>
</dbReference>
<dbReference type="EMBL" id="CM000882">
    <property type="protein sequence ID" value="PNT69114.1"/>
    <property type="molecule type" value="Genomic_DNA"/>
</dbReference>
<evidence type="ECO:0000256" key="1">
    <source>
        <dbReference type="SAM" id="MobiDB-lite"/>
    </source>
</evidence>
<feature type="region of interest" description="Disordered" evidence="1">
    <location>
        <begin position="1"/>
        <end position="45"/>
    </location>
</feature>
<gene>
    <name evidence="2" type="ORF">BRADI_3g49715v3</name>
</gene>
<organism evidence="2">
    <name type="scientific">Brachypodium distachyon</name>
    <name type="common">Purple false brome</name>
    <name type="synonym">Trachynia distachya</name>
    <dbReference type="NCBI Taxonomy" id="15368"/>
    <lineage>
        <taxon>Eukaryota</taxon>
        <taxon>Viridiplantae</taxon>
        <taxon>Streptophyta</taxon>
        <taxon>Embryophyta</taxon>
        <taxon>Tracheophyta</taxon>
        <taxon>Spermatophyta</taxon>
        <taxon>Magnoliopsida</taxon>
        <taxon>Liliopsida</taxon>
        <taxon>Poales</taxon>
        <taxon>Poaceae</taxon>
        <taxon>BOP clade</taxon>
        <taxon>Pooideae</taxon>
        <taxon>Stipodae</taxon>
        <taxon>Brachypodieae</taxon>
        <taxon>Brachypodium</taxon>
    </lineage>
</organism>
<evidence type="ECO:0000313" key="4">
    <source>
        <dbReference type="Proteomes" id="UP000008810"/>
    </source>
</evidence>
<reference evidence="2 3" key="1">
    <citation type="journal article" date="2010" name="Nature">
        <title>Genome sequencing and analysis of the model grass Brachypodium distachyon.</title>
        <authorList>
            <consortium name="International Brachypodium Initiative"/>
        </authorList>
    </citation>
    <scope>NUCLEOTIDE SEQUENCE [LARGE SCALE GENOMIC DNA]</scope>
    <source>
        <strain evidence="2 3">Bd21</strain>
    </source>
</reference>
<keyword evidence="4" id="KW-1185">Reference proteome</keyword>
<evidence type="ECO:0000313" key="3">
    <source>
        <dbReference type="EnsemblPlants" id="PNT69114"/>
    </source>
</evidence>
<sequence>MDRNEHGATGDPRFSCTQHSRRGALGSWELGDGTTLTLESPKSEDEQQFHVFAVASASGMLSTPPVKVAAVATAVLVNKLDTHTHTKENQMRKGLSGVTTID</sequence>
<dbReference type="Proteomes" id="UP000008810">
    <property type="component" value="Chromosome 3"/>
</dbReference>
<name>A0A2K2D4A1_BRADI</name>
<reference evidence="3" key="3">
    <citation type="submission" date="2018-08" db="UniProtKB">
        <authorList>
            <consortium name="EnsemblPlants"/>
        </authorList>
    </citation>
    <scope>IDENTIFICATION</scope>
    <source>
        <strain evidence="3">cv. Bd21</strain>
    </source>
</reference>
<proteinExistence type="predicted"/>
<protein>
    <submittedName>
        <fullName evidence="2 3">Uncharacterized protein</fullName>
    </submittedName>
</protein>
<dbReference type="EnsemblPlants" id="PNT69114">
    <property type="protein sequence ID" value="PNT69114"/>
    <property type="gene ID" value="BRADI_3g49715v3"/>
</dbReference>
<dbReference type="InParanoid" id="A0A2K2D4A1"/>
<accession>A0A2K2D4A1</accession>